<protein>
    <submittedName>
        <fullName evidence="3">AAA family ATPase</fullName>
    </submittedName>
</protein>
<dbReference type="Pfam" id="PF13304">
    <property type="entry name" value="AAA_21"/>
    <property type="match status" value="1"/>
</dbReference>
<feature type="domain" description="ATPase AAA-type core" evidence="2">
    <location>
        <begin position="247"/>
        <end position="341"/>
    </location>
</feature>
<feature type="domain" description="Endonuclease GajA/Old nuclease/RecF-like AAA" evidence="1">
    <location>
        <begin position="3"/>
        <end position="45"/>
    </location>
</feature>
<dbReference type="RefSeq" id="WP_187519980.1">
    <property type="nucleotide sequence ID" value="NZ_JACONV010000038.1"/>
</dbReference>
<dbReference type="InterPro" id="IPR003959">
    <property type="entry name" value="ATPase_AAA_core"/>
</dbReference>
<proteinExistence type="predicted"/>
<name>A0ABR7BLN3_9PSED</name>
<organism evidence="3 4">
    <name type="scientific">Pseudomonas triticifolii</name>
    <dbReference type="NCBI Taxonomy" id="2762592"/>
    <lineage>
        <taxon>Bacteria</taxon>
        <taxon>Pseudomonadati</taxon>
        <taxon>Pseudomonadota</taxon>
        <taxon>Gammaproteobacteria</taxon>
        <taxon>Pseudomonadales</taxon>
        <taxon>Pseudomonadaceae</taxon>
        <taxon>Pseudomonas</taxon>
    </lineage>
</organism>
<accession>A0ABR7BLN3</accession>
<dbReference type="Pfam" id="PF13175">
    <property type="entry name" value="AAA_15"/>
    <property type="match status" value="1"/>
</dbReference>
<dbReference type="InterPro" id="IPR051396">
    <property type="entry name" value="Bact_Antivir_Def_Nuclease"/>
</dbReference>
<dbReference type="CDD" id="cd00267">
    <property type="entry name" value="ABC_ATPase"/>
    <property type="match status" value="1"/>
</dbReference>
<evidence type="ECO:0000259" key="1">
    <source>
        <dbReference type="Pfam" id="PF13175"/>
    </source>
</evidence>
<evidence type="ECO:0000259" key="2">
    <source>
        <dbReference type="Pfam" id="PF13304"/>
    </source>
</evidence>
<dbReference type="Gene3D" id="3.40.50.300">
    <property type="entry name" value="P-loop containing nucleotide triphosphate hydrolases"/>
    <property type="match status" value="2"/>
</dbReference>
<dbReference type="PANTHER" id="PTHR43581">
    <property type="entry name" value="ATP/GTP PHOSPHATASE"/>
    <property type="match status" value="1"/>
</dbReference>
<dbReference type="InterPro" id="IPR027417">
    <property type="entry name" value="P-loop_NTPase"/>
</dbReference>
<keyword evidence="4" id="KW-1185">Reference proteome</keyword>
<dbReference type="EMBL" id="JACONV010000038">
    <property type="protein sequence ID" value="MBC3958099.1"/>
    <property type="molecule type" value="Genomic_DNA"/>
</dbReference>
<dbReference type="InterPro" id="IPR041685">
    <property type="entry name" value="AAA_GajA/Old/RecF-like"/>
</dbReference>
<evidence type="ECO:0000313" key="3">
    <source>
        <dbReference type="EMBL" id="MBC3958099.1"/>
    </source>
</evidence>
<evidence type="ECO:0000313" key="4">
    <source>
        <dbReference type="Proteomes" id="UP000660131"/>
    </source>
</evidence>
<dbReference type="PANTHER" id="PTHR43581:SF4">
    <property type="entry name" value="ATP_GTP PHOSPHATASE"/>
    <property type="match status" value="1"/>
</dbReference>
<comment type="caution">
    <text evidence="3">The sequence shown here is derived from an EMBL/GenBank/DDBJ whole genome shotgun (WGS) entry which is preliminary data.</text>
</comment>
<dbReference type="Proteomes" id="UP000660131">
    <property type="component" value="Unassembled WGS sequence"/>
</dbReference>
<dbReference type="SUPFAM" id="SSF52540">
    <property type="entry name" value="P-loop containing nucleoside triphosphate hydrolases"/>
    <property type="match status" value="1"/>
</dbReference>
<sequence length="608" mass="68267">MSKLKSIKIRRFKQLNEIEIEVEDTTVLIGANNAGKSSVLQAIHFAVSVAQTAKLVGEGVKWGNDRFELSFNPTQLLYAPVADVLSLAYGGSLAESASKQIEIELTLNDETSCLVTIRRGRNRNIQIALQGRTVGELLMDFDRPFTVYAPGLAGIAKEERYMSPGVVRRVVARGDANLVLRNVLLMMKDDQKRYWDQIRTDYQKARDAFDKNEGPRPIPPYVQLREKPGSWSRFLADMRILFPKLHIEIEFDRQRDETINVYFKQGNGPRLPIDAAGTSILQASQIVAYVALFKPQVLILDEPDSHLHPNNQRALCDLITRMASLRSFRALISTHSRHVLDSLRDRAKVVWMNSGIKVDYDAVTTPAMLLELGALDSVDYFTNGQLKCLFATEDSKKESIQALYALLDANGFPLKEVDVRPYSGCSKLDAAKVLRYFLLDKAPNVRFVLHRDRDYMSADAAQKIEEGLKEIDAHPFITAHSDVEGYFLQAAHIAELNPTIPQIRAQELIDKATEDTRASSIEALINIRTEAAIRNRKGGPPHNAGELAAQAVSDYDSDPSQWRRGKRVLSVLRSLLNQELKAHPVILKATKHLAVPELQQIRATIWPN</sequence>
<gene>
    <name evidence="3" type="ORF">H8S56_24120</name>
</gene>
<reference evidence="3 4" key="1">
    <citation type="submission" date="2020-08" db="EMBL/GenBank/DDBJ databases">
        <title>Putative novel bacterial strains isolated from necrotic wheat leaf tissues caused by Xanthomonas translucens.</title>
        <authorList>
            <person name="Tambong J.T."/>
        </authorList>
    </citation>
    <scope>NUCLEOTIDE SEQUENCE [LARGE SCALE GENOMIC DNA]</scope>
    <source>
        <strain evidence="3 4">DOAB 1067</strain>
    </source>
</reference>